<organism evidence="5 6">
    <name type="scientific">Halorubrum alkaliphilum</name>
    <dbReference type="NCBI Taxonomy" id="261290"/>
    <lineage>
        <taxon>Archaea</taxon>
        <taxon>Methanobacteriati</taxon>
        <taxon>Methanobacteriota</taxon>
        <taxon>Stenosarchaea group</taxon>
        <taxon>Halobacteria</taxon>
        <taxon>Halobacteriales</taxon>
        <taxon>Haloferacaceae</taxon>
        <taxon>Halorubrum</taxon>
    </lineage>
</organism>
<dbReference type="PANTHER" id="PTHR42953:SF3">
    <property type="entry name" value="HIGH-AFFINITY ZINC UPTAKE SYSTEM PROTEIN ZNUA"/>
    <property type="match status" value="1"/>
</dbReference>
<feature type="compositionally biased region" description="Basic and acidic residues" evidence="4">
    <location>
        <begin position="135"/>
        <end position="145"/>
    </location>
</feature>
<dbReference type="PROSITE" id="PS51318">
    <property type="entry name" value="TAT"/>
    <property type="match status" value="1"/>
</dbReference>
<evidence type="ECO:0000256" key="1">
    <source>
        <dbReference type="ARBA" id="ARBA00011028"/>
    </source>
</evidence>
<dbReference type="PROSITE" id="PS51257">
    <property type="entry name" value="PROKAR_LIPOPROTEIN"/>
    <property type="match status" value="1"/>
</dbReference>
<sequence>MTLSRRTLLKTGLGAAGMAGLAGCSAAGGSGDPRGYGAFFTLWDWGNEVGGDEFPLENPIDVGEMGHGWEPEGDLLRNVAGTELFVYLDTPDFSWAQTAADQIRDDYDDVHVADVMSGLEGDLLPWDGGDDGDDSDRTPDRDHDWDPETVEVAEFDVIDRRTGDSSAYWHGGHWHGAVPDVPLDGSVVVEGVFEDPEGRVLPLGEDDPFQFGARFFSGATEDPVSLDTQGDRVEITGDALGRTQFVFELRHDGTVLWDTEADAISVSVVEELAGATEFVDPHVWVDPVLAGEMVENIADAIVEVDPDNEETYRENAAAYRERLDAVHESFSEMTASADRDVAILAGHDSFGYLEERYDFELYTPVGVSPEEEPSQNDIADAIEFVNEHDIDVVLYDHFESPNLAETIVENSQATETATVTPAEGTTSEWADEGYGWVEQMTEVTLPSFARALGAE</sequence>
<evidence type="ECO:0000313" key="5">
    <source>
        <dbReference type="EMBL" id="MBP1922062.1"/>
    </source>
</evidence>
<dbReference type="InterPro" id="IPR006311">
    <property type="entry name" value="TAT_signal"/>
</dbReference>
<dbReference type="Proteomes" id="UP000823588">
    <property type="component" value="Unassembled WGS sequence"/>
</dbReference>
<proteinExistence type="inferred from homology"/>
<name>A0A8T4GFV1_9EURY</name>
<dbReference type="SUPFAM" id="SSF53807">
    <property type="entry name" value="Helical backbone' metal receptor"/>
    <property type="match status" value="1"/>
</dbReference>
<dbReference type="RefSeq" id="WP_209483874.1">
    <property type="nucleotide sequence ID" value="NZ_JAGGKQ010000005.1"/>
</dbReference>
<keyword evidence="2" id="KW-0813">Transport</keyword>
<reference evidence="5" key="1">
    <citation type="submission" date="2021-03" db="EMBL/GenBank/DDBJ databases">
        <title>Genomic Encyclopedia of Type Strains, Phase IV (KMG-IV): sequencing the most valuable type-strain genomes for metagenomic binning, comparative biology and taxonomic classification.</title>
        <authorList>
            <person name="Goeker M."/>
        </authorList>
    </citation>
    <scope>NUCLEOTIDE SEQUENCE</scope>
    <source>
        <strain evidence="5">DSM 23564</strain>
    </source>
</reference>
<comment type="caution">
    <text evidence="5">The sequence shown here is derived from an EMBL/GenBank/DDBJ whole genome shotgun (WGS) entry which is preliminary data.</text>
</comment>
<dbReference type="Gene3D" id="3.40.50.1980">
    <property type="entry name" value="Nitrogenase molybdenum iron protein domain"/>
    <property type="match status" value="2"/>
</dbReference>
<gene>
    <name evidence="5" type="ORF">J2751_001067</name>
</gene>
<dbReference type="InterPro" id="IPR006127">
    <property type="entry name" value="ZnuA-like"/>
</dbReference>
<dbReference type="GO" id="GO:0030001">
    <property type="term" value="P:metal ion transport"/>
    <property type="evidence" value="ECO:0007669"/>
    <property type="project" value="InterPro"/>
</dbReference>
<evidence type="ECO:0000256" key="3">
    <source>
        <dbReference type="ARBA" id="ARBA00022729"/>
    </source>
</evidence>
<keyword evidence="6" id="KW-1185">Reference proteome</keyword>
<evidence type="ECO:0000256" key="4">
    <source>
        <dbReference type="SAM" id="MobiDB-lite"/>
    </source>
</evidence>
<feature type="region of interest" description="Disordered" evidence="4">
    <location>
        <begin position="121"/>
        <end position="145"/>
    </location>
</feature>
<dbReference type="EMBL" id="JAGGKQ010000005">
    <property type="protein sequence ID" value="MBP1922062.1"/>
    <property type="molecule type" value="Genomic_DNA"/>
</dbReference>
<dbReference type="AlphaFoldDB" id="A0A8T4GFV1"/>
<dbReference type="PANTHER" id="PTHR42953">
    <property type="entry name" value="HIGH-AFFINITY ZINC UPTAKE SYSTEM PROTEIN ZNUA-RELATED"/>
    <property type="match status" value="1"/>
</dbReference>
<dbReference type="OrthoDB" id="50488at2157"/>
<dbReference type="Pfam" id="PF01297">
    <property type="entry name" value="ZnuA"/>
    <property type="match status" value="1"/>
</dbReference>
<evidence type="ECO:0000313" key="6">
    <source>
        <dbReference type="Proteomes" id="UP000823588"/>
    </source>
</evidence>
<keyword evidence="3" id="KW-0732">Signal</keyword>
<evidence type="ECO:0000256" key="2">
    <source>
        <dbReference type="ARBA" id="ARBA00022448"/>
    </source>
</evidence>
<comment type="similarity">
    <text evidence="1">Belongs to the bacterial solute-binding protein 9 family.</text>
</comment>
<accession>A0A8T4GFV1</accession>
<dbReference type="GO" id="GO:0046872">
    <property type="term" value="F:metal ion binding"/>
    <property type="evidence" value="ECO:0007669"/>
    <property type="project" value="InterPro"/>
</dbReference>
<dbReference type="InterPro" id="IPR050492">
    <property type="entry name" value="Bact_metal-bind_prot9"/>
</dbReference>
<protein>
    <submittedName>
        <fullName evidence="5">Zinc transport system substrate-binding protein</fullName>
    </submittedName>
</protein>